<dbReference type="EMBL" id="JAJGNA010000008">
    <property type="protein sequence ID" value="MCC4308694.1"/>
    <property type="molecule type" value="Genomic_DNA"/>
</dbReference>
<dbReference type="InterPro" id="IPR013321">
    <property type="entry name" value="Arc_rbn_hlx_hlx"/>
</dbReference>
<dbReference type="InterPro" id="IPR002145">
    <property type="entry name" value="CopG"/>
</dbReference>
<evidence type="ECO:0000259" key="1">
    <source>
        <dbReference type="Pfam" id="PF01402"/>
    </source>
</evidence>
<protein>
    <submittedName>
        <fullName evidence="2">Ribbon-helix-helix protein, CopG family</fullName>
    </submittedName>
</protein>
<reference evidence="2" key="1">
    <citation type="submission" date="2021-10" db="EMBL/GenBank/DDBJ databases">
        <title>The diversity and Nitrogen Metabolism of Culturable Nitrate-Utilizing Bacteria Within the Oxygen Minimum Zone of the Changjiang (Yangtze River)Estuary.</title>
        <authorList>
            <person name="Zhang D."/>
            <person name="Zheng J."/>
            <person name="Liu S."/>
            <person name="He W."/>
        </authorList>
    </citation>
    <scope>NUCLEOTIDE SEQUENCE</scope>
    <source>
        <strain evidence="2">FXH-223</strain>
    </source>
</reference>
<dbReference type="PANTHER" id="PTHR40688">
    <property type="match status" value="1"/>
</dbReference>
<dbReference type="AlphaFoldDB" id="A0A9Q3UNG9"/>
<comment type="caution">
    <text evidence="2">The sequence shown here is derived from an EMBL/GenBank/DDBJ whole genome shotgun (WGS) entry which is preliminary data.</text>
</comment>
<sequence length="92" mass="10653">MSVTTVRLQSEIEQRLEAIAQRLQRSKGWVINQALAEYIEKEQREQERWRQTLEAMESAARGNVAEADEVHGWLQSWGTDQEREAPDAGNKE</sequence>
<dbReference type="PANTHER" id="PTHR40688:SF2">
    <property type="entry name" value="RIBBON-HELIX-HELIX PROTEIN COPG DOMAIN-CONTAINING PROTEIN"/>
    <property type="match status" value="1"/>
</dbReference>
<dbReference type="SUPFAM" id="SSF47598">
    <property type="entry name" value="Ribbon-helix-helix"/>
    <property type="match status" value="1"/>
</dbReference>
<proteinExistence type="predicted"/>
<dbReference type="Proteomes" id="UP001108027">
    <property type="component" value="Unassembled WGS sequence"/>
</dbReference>
<accession>A0A9Q3UNG9</accession>
<keyword evidence="3" id="KW-1185">Reference proteome</keyword>
<feature type="domain" description="Ribbon-helix-helix protein CopG" evidence="1">
    <location>
        <begin position="3"/>
        <end position="42"/>
    </location>
</feature>
<dbReference type="Gene3D" id="1.10.1220.10">
    <property type="entry name" value="Met repressor-like"/>
    <property type="match status" value="1"/>
</dbReference>
<name>A0A9Q3UNG9_9GAMM</name>
<dbReference type="CDD" id="cd22233">
    <property type="entry name" value="RHH_CopAso-like"/>
    <property type="match status" value="1"/>
</dbReference>
<dbReference type="RefSeq" id="WP_204428367.1">
    <property type="nucleotide sequence ID" value="NZ_ARXL01000144.1"/>
</dbReference>
<dbReference type="InterPro" id="IPR010985">
    <property type="entry name" value="Ribbon_hlx_hlx"/>
</dbReference>
<gene>
    <name evidence="2" type="ORF">LL252_08925</name>
</gene>
<evidence type="ECO:0000313" key="2">
    <source>
        <dbReference type="EMBL" id="MCC4308694.1"/>
    </source>
</evidence>
<dbReference type="GO" id="GO:0006355">
    <property type="term" value="P:regulation of DNA-templated transcription"/>
    <property type="evidence" value="ECO:0007669"/>
    <property type="project" value="InterPro"/>
</dbReference>
<dbReference type="Pfam" id="PF01402">
    <property type="entry name" value="RHH_1"/>
    <property type="match status" value="1"/>
</dbReference>
<dbReference type="InterPro" id="IPR052991">
    <property type="entry name" value="Non-func_TypeII_TA_Antitoxin"/>
</dbReference>
<organism evidence="2 3">
    <name type="scientific">Alloalcanivorax marinus</name>
    <dbReference type="NCBI Taxonomy" id="1177169"/>
    <lineage>
        <taxon>Bacteria</taxon>
        <taxon>Pseudomonadati</taxon>
        <taxon>Pseudomonadota</taxon>
        <taxon>Gammaproteobacteria</taxon>
        <taxon>Oceanospirillales</taxon>
        <taxon>Alcanivoracaceae</taxon>
        <taxon>Alloalcanivorax</taxon>
    </lineage>
</organism>
<evidence type="ECO:0000313" key="3">
    <source>
        <dbReference type="Proteomes" id="UP001108027"/>
    </source>
</evidence>